<keyword evidence="3 7" id="KW-1133">Transmembrane helix</keyword>
<feature type="region of interest" description="Disordered" evidence="8">
    <location>
        <begin position="546"/>
        <end position="571"/>
    </location>
</feature>
<keyword evidence="10" id="KW-1185">Reference proteome</keyword>
<dbReference type="GO" id="GO:0005254">
    <property type="term" value="F:chloride channel activity"/>
    <property type="evidence" value="ECO:0007669"/>
    <property type="project" value="UniProtKB-KW"/>
</dbReference>
<name>A0A8B9P5V8_APTOW</name>
<feature type="compositionally biased region" description="Polar residues" evidence="8">
    <location>
        <begin position="440"/>
        <end position="457"/>
    </location>
</feature>
<evidence type="ECO:0000256" key="2">
    <source>
        <dbReference type="ARBA" id="ARBA00022692"/>
    </source>
</evidence>
<keyword evidence="4 7" id="KW-0472">Membrane</keyword>
<evidence type="ECO:0000256" key="1">
    <source>
        <dbReference type="ARBA" id="ARBA00004370"/>
    </source>
</evidence>
<feature type="transmembrane region" description="Helical" evidence="7">
    <location>
        <begin position="75"/>
        <end position="95"/>
    </location>
</feature>
<dbReference type="AlphaFoldDB" id="A0A8B9P5V8"/>
<dbReference type="Ensembl" id="ENSAOWT00000008488.1">
    <property type="protein sequence ID" value="ENSAOWP00000007495.1"/>
    <property type="gene ID" value="ENSAOWG00000005127.1"/>
</dbReference>
<feature type="compositionally biased region" description="Basic and acidic residues" evidence="8">
    <location>
        <begin position="552"/>
        <end position="570"/>
    </location>
</feature>
<evidence type="ECO:0000256" key="8">
    <source>
        <dbReference type="SAM" id="MobiDB-lite"/>
    </source>
</evidence>
<keyword evidence="7" id="KW-0406">Ion transport</keyword>
<organism evidence="9 10">
    <name type="scientific">Apteryx owenii</name>
    <name type="common">Little spotted kiwi</name>
    <dbReference type="NCBI Taxonomy" id="8824"/>
    <lineage>
        <taxon>Eukaryota</taxon>
        <taxon>Metazoa</taxon>
        <taxon>Chordata</taxon>
        <taxon>Craniata</taxon>
        <taxon>Vertebrata</taxon>
        <taxon>Euteleostomi</taxon>
        <taxon>Archelosauria</taxon>
        <taxon>Archosauria</taxon>
        <taxon>Dinosauria</taxon>
        <taxon>Saurischia</taxon>
        <taxon>Theropoda</taxon>
        <taxon>Coelurosauria</taxon>
        <taxon>Aves</taxon>
        <taxon>Palaeognathae</taxon>
        <taxon>Apterygiformes</taxon>
        <taxon>Apterygidae</taxon>
        <taxon>Apteryx</taxon>
    </lineage>
</organism>
<dbReference type="Proteomes" id="UP000694424">
    <property type="component" value="Unplaced"/>
</dbReference>
<comment type="catalytic activity">
    <reaction evidence="5">
        <text>chloride(in) = chloride(out)</text>
        <dbReference type="Rhea" id="RHEA:29823"/>
        <dbReference type="ChEBI" id="CHEBI:17996"/>
    </reaction>
</comment>
<evidence type="ECO:0000256" key="6">
    <source>
        <dbReference type="ARBA" id="ARBA00034769"/>
    </source>
</evidence>
<evidence type="ECO:0000313" key="10">
    <source>
        <dbReference type="Proteomes" id="UP000694424"/>
    </source>
</evidence>
<evidence type="ECO:0000256" key="4">
    <source>
        <dbReference type="ARBA" id="ARBA00023136"/>
    </source>
</evidence>
<reference evidence="9" key="2">
    <citation type="submission" date="2025-09" db="UniProtKB">
        <authorList>
            <consortium name="Ensembl"/>
        </authorList>
    </citation>
    <scope>IDENTIFICATION</scope>
</reference>
<dbReference type="GO" id="GO:0005886">
    <property type="term" value="C:plasma membrane"/>
    <property type="evidence" value="ECO:0007669"/>
    <property type="project" value="UniProtKB-SubCell"/>
</dbReference>
<keyword evidence="7" id="KW-0868">Chloride</keyword>
<keyword evidence="7" id="KW-1003">Cell membrane</keyword>
<keyword evidence="2 7" id="KW-0812">Transmembrane</keyword>
<dbReference type="InterPro" id="IPR000615">
    <property type="entry name" value="Bestrophin"/>
</dbReference>
<proteinExistence type="inferred from homology"/>
<evidence type="ECO:0000256" key="7">
    <source>
        <dbReference type="RuleBase" id="RU363126"/>
    </source>
</evidence>
<keyword evidence="7" id="KW-0407">Ion channel</keyword>
<evidence type="ECO:0000313" key="9">
    <source>
        <dbReference type="Ensembl" id="ENSAOWP00000007495.1"/>
    </source>
</evidence>
<reference evidence="9" key="1">
    <citation type="submission" date="2025-08" db="UniProtKB">
        <authorList>
            <consortium name="Ensembl"/>
        </authorList>
    </citation>
    <scope>IDENTIFICATION</scope>
</reference>
<dbReference type="GO" id="GO:0034707">
    <property type="term" value="C:chloride channel complex"/>
    <property type="evidence" value="ECO:0007669"/>
    <property type="project" value="UniProtKB-KW"/>
</dbReference>
<dbReference type="InterPro" id="IPR021134">
    <property type="entry name" value="Bestrophin-like"/>
</dbReference>
<feature type="region of interest" description="Disordered" evidence="8">
    <location>
        <begin position="440"/>
        <end position="462"/>
    </location>
</feature>
<dbReference type="Pfam" id="PF01062">
    <property type="entry name" value="Bestrophin"/>
    <property type="match status" value="1"/>
</dbReference>
<evidence type="ECO:0000256" key="5">
    <source>
        <dbReference type="ARBA" id="ARBA00024167"/>
    </source>
</evidence>
<dbReference type="PANTHER" id="PTHR10736">
    <property type="entry name" value="BESTROPHIN"/>
    <property type="match status" value="1"/>
</dbReference>
<protein>
    <recommendedName>
        <fullName evidence="7">Bestrophin homolog</fullName>
    </recommendedName>
</protein>
<keyword evidence="7" id="KW-0869">Chloride channel</keyword>
<keyword evidence="7" id="KW-0813">Transport</keyword>
<feature type="transmembrane region" description="Helical" evidence="7">
    <location>
        <begin position="235"/>
        <end position="257"/>
    </location>
</feature>
<comment type="function">
    <text evidence="7">Forms chloride channels.</text>
</comment>
<feature type="transmembrane region" description="Helical" evidence="7">
    <location>
        <begin position="31"/>
        <end position="54"/>
    </location>
</feature>
<comment type="similarity">
    <text evidence="6 7">Belongs to the anion channel-forming bestrophin (TC 1.A.46) family. Calcium-sensitive chloride channel subfamily.</text>
</comment>
<sequence>MTVTYTNRVADARLGTFSQLLLQWKGSIYKLLYSEFLIFITLYFTISLVYRLILSESQRLMFEKLALYCNNYAELIPVSFVLGFYVALVVSRWWAQYESIPWPDRIMNLVSCNVDGEDEYGRLLRRTLMRYSNLCSVLILRSVSTAVYKRFPSMEHVVRAGLMTPEEHKKFESLNSPHNKFWIPCVWFSNLAVKARNEGRIRDSVLLQGILNELNTLRSQCGRLYGYDWISIPLVYTQVVTVAVYSFFLACLIGRQFLDPEKAYPGHELDLFVPVFTFLQFFFYAGWLKVAEQLINPFGEDDDDFETNWLIDRNLQVSLMAVDEMHQDLPILEKDLYWNEPDPQPPYTAATAEYKRPSFLGSTFDISMQKEEMEFQPLEQIKENEEANHSTPLLGHLGRLLGVQSPSFSRSSSRMNLLRRRGDPTSPFCHYTYQGTIKSGSPCSINQPRGDSSTQEQWDSEDGKLREFDAFISTPFYERPGFYSAPQTPISSIPMIFPSRRQGRKKPPALSSIAACSASLRDSSIGSGVKETFVWPTAERGKARDSLVVTVEEEKNNSNNKKSPDHEKQGSFKSLKSLKGCHQPWLTLENTAAATPNSDHSSAFHTPSNKTPGGSASVCFSFTPVTSPVLERSHMGKTEVSGIARDTGNGSTNIHPTKEPRRAENPSPNDSGISLAEGDYVGLMEVILETSESTCEEQIDQYS</sequence>
<evidence type="ECO:0000256" key="3">
    <source>
        <dbReference type="ARBA" id="ARBA00022989"/>
    </source>
</evidence>
<feature type="region of interest" description="Disordered" evidence="8">
    <location>
        <begin position="641"/>
        <end position="675"/>
    </location>
</feature>
<dbReference type="PANTHER" id="PTHR10736:SF4">
    <property type="entry name" value="BESTROPHIN-1"/>
    <property type="match status" value="1"/>
</dbReference>
<accession>A0A8B9P5V8</accession>
<comment type="subcellular location">
    <subcellularLocation>
        <location evidence="7">Cell membrane</location>
        <topology evidence="7">Multi-pass membrane protein</topology>
    </subcellularLocation>
    <subcellularLocation>
        <location evidence="1">Membrane</location>
    </subcellularLocation>
</comment>